<dbReference type="SUPFAM" id="SSF50249">
    <property type="entry name" value="Nucleic acid-binding proteins"/>
    <property type="match status" value="1"/>
</dbReference>
<dbReference type="InterPro" id="IPR052513">
    <property type="entry name" value="Thioester_dehydratase-like"/>
</dbReference>
<dbReference type="InterPro" id="IPR002878">
    <property type="entry name" value="ChsH2_C"/>
</dbReference>
<name>A0ABY4ZX08_9CAUL</name>
<sequence length="131" mass="14327">MKGLGQDARYWEALSRGQLELPRCAECGRWRWPAPFRCGDCGSWSFDWQAVEMRGVIYSWTRTWHPFEGTEGFGSPFVTLSVALPGAGDIRLMGVLEGKGEPAIGAPVTGHVATAEVYGRAIPGLRWAVSA</sequence>
<feature type="domain" description="ChsH2 rubredoxin-like zinc ribbon" evidence="2">
    <location>
        <begin position="11"/>
        <end position="43"/>
    </location>
</feature>
<accession>A0ABY4ZX08</accession>
<evidence type="ECO:0000313" key="3">
    <source>
        <dbReference type="EMBL" id="USQ97373.1"/>
    </source>
</evidence>
<gene>
    <name evidence="3" type="ORF">MZV50_07485</name>
</gene>
<dbReference type="InterPro" id="IPR012340">
    <property type="entry name" value="NA-bd_OB-fold"/>
</dbReference>
<evidence type="ECO:0000259" key="1">
    <source>
        <dbReference type="Pfam" id="PF01796"/>
    </source>
</evidence>
<proteinExistence type="predicted"/>
<keyword evidence="4" id="KW-1185">Reference proteome</keyword>
<dbReference type="PANTHER" id="PTHR34075">
    <property type="entry name" value="BLR3430 PROTEIN"/>
    <property type="match status" value="1"/>
</dbReference>
<feature type="domain" description="ChsH2 C-terminal OB-fold" evidence="1">
    <location>
        <begin position="48"/>
        <end position="109"/>
    </location>
</feature>
<dbReference type="Gene3D" id="6.10.30.10">
    <property type="match status" value="1"/>
</dbReference>
<organism evidence="3 4">
    <name type="scientific">Caulobacter segnis</name>
    <dbReference type="NCBI Taxonomy" id="88688"/>
    <lineage>
        <taxon>Bacteria</taxon>
        <taxon>Pseudomonadati</taxon>
        <taxon>Pseudomonadota</taxon>
        <taxon>Alphaproteobacteria</taxon>
        <taxon>Caulobacterales</taxon>
        <taxon>Caulobacteraceae</taxon>
        <taxon>Caulobacter</taxon>
    </lineage>
</organism>
<dbReference type="Pfam" id="PF12172">
    <property type="entry name" value="zf-ChsH2"/>
    <property type="match status" value="1"/>
</dbReference>
<dbReference type="Proteomes" id="UP001057520">
    <property type="component" value="Chromosome"/>
</dbReference>
<dbReference type="EMBL" id="CP096040">
    <property type="protein sequence ID" value="USQ97373.1"/>
    <property type="molecule type" value="Genomic_DNA"/>
</dbReference>
<evidence type="ECO:0000313" key="4">
    <source>
        <dbReference type="Proteomes" id="UP001057520"/>
    </source>
</evidence>
<dbReference type="Pfam" id="PF01796">
    <property type="entry name" value="OB_ChsH2_C"/>
    <property type="match status" value="1"/>
</dbReference>
<dbReference type="InterPro" id="IPR022002">
    <property type="entry name" value="ChsH2_Znr"/>
</dbReference>
<protein>
    <submittedName>
        <fullName evidence="3">Zinc ribbon domain-containing protein</fullName>
    </submittedName>
</protein>
<dbReference type="PANTHER" id="PTHR34075:SF5">
    <property type="entry name" value="BLR3430 PROTEIN"/>
    <property type="match status" value="1"/>
</dbReference>
<reference evidence="3 4" key="1">
    <citation type="submission" date="2022-04" db="EMBL/GenBank/DDBJ databases">
        <title>Genome sequence of soybean root-associated Caulobacter segnis RL271.</title>
        <authorList>
            <person name="Longley R."/>
            <person name="Bonito G."/>
            <person name="Trigodet F."/>
            <person name="Crosson S."/>
            <person name="Fiebig A."/>
        </authorList>
    </citation>
    <scope>NUCLEOTIDE SEQUENCE [LARGE SCALE GENOMIC DNA]</scope>
    <source>
        <strain evidence="3 4">RL271</strain>
    </source>
</reference>
<evidence type="ECO:0000259" key="2">
    <source>
        <dbReference type="Pfam" id="PF12172"/>
    </source>
</evidence>